<reference evidence="2 3" key="1">
    <citation type="submission" date="2017-09" db="EMBL/GenBank/DDBJ databases">
        <authorList>
            <person name="Lee N."/>
            <person name="Cho B.-K."/>
        </authorList>
    </citation>
    <scope>NUCLEOTIDE SEQUENCE [LARGE SCALE GENOMIC DNA]</scope>
    <source>
        <strain evidence="2 3">ATCC 12853</strain>
    </source>
</reference>
<dbReference type="EMBL" id="CP023699">
    <property type="protein sequence ID" value="QEU96626.1"/>
    <property type="molecule type" value="Genomic_DNA"/>
</dbReference>
<organism evidence="2 3">
    <name type="scientific">Streptomyces kanamyceticus</name>
    <dbReference type="NCBI Taxonomy" id="1967"/>
    <lineage>
        <taxon>Bacteria</taxon>
        <taxon>Bacillati</taxon>
        <taxon>Actinomycetota</taxon>
        <taxon>Actinomycetes</taxon>
        <taxon>Kitasatosporales</taxon>
        <taxon>Streptomycetaceae</taxon>
        <taxon>Streptomyces</taxon>
    </lineage>
</organism>
<dbReference type="Proteomes" id="UP000325529">
    <property type="component" value="Chromosome"/>
</dbReference>
<dbReference type="KEGG" id="ska:CP970_41860"/>
<evidence type="ECO:0000256" key="1">
    <source>
        <dbReference type="SAM" id="MobiDB-lite"/>
    </source>
</evidence>
<evidence type="ECO:0000313" key="2">
    <source>
        <dbReference type="EMBL" id="QEU96626.1"/>
    </source>
</evidence>
<feature type="region of interest" description="Disordered" evidence="1">
    <location>
        <begin position="180"/>
        <end position="200"/>
    </location>
</feature>
<proteinExistence type="predicted"/>
<dbReference type="AlphaFoldDB" id="A0A5J6GU95"/>
<dbReference type="RefSeq" id="WP_150494631.1">
    <property type="nucleotide sequence ID" value="NZ_CP023699.1"/>
</dbReference>
<sequence length="442" mass="47913">MNNPEISRLKPFDGMFLRAVHLQQIQLYTQALSRALGLAGGPGVVHGYGLALAGDPGKPPTRLDVRPGLAVDGDGKVLLSSSTIDKPLPAAGEVLAWRVELFALEEPFGHEKSYGDLCVDPCKGDGGAAPFVGEGVGVRLSPLAVPTGLDQRSAAFRNRVVSWHFEQERRAGAPLLAASDRDRADEQGRPLTGIDWASPTGPAPGPVSIALLLRTADGFVVDVWAGRRDRVGTAPETGWMGRLAMRPWPVFTAQLLQFQDQLGAAWPATRQAADPAPADTPPVDVSAQLNNALELMRSHKTREPIDLVREALDVLRGDRADAPRVSLVDLGFEELPPAGYLPADRANIYDGIRRLFPERAGVVFNAYRADTIVELVARAQHADRIPLTPGQEAPPPRIEIMVPVPEPYTDGHDLQSTRAWVAFRRSCHLPLYTEDPLNSDDR</sequence>
<gene>
    <name evidence="2" type="ORF">CP970_41860</name>
</gene>
<accession>A0A5J6GU95</accession>
<protein>
    <submittedName>
        <fullName evidence="2">Uncharacterized protein</fullName>
    </submittedName>
</protein>
<keyword evidence="3" id="KW-1185">Reference proteome</keyword>
<evidence type="ECO:0000313" key="3">
    <source>
        <dbReference type="Proteomes" id="UP000325529"/>
    </source>
</evidence>
<name>A0A5J6GU95_STRKN</name>